<dbReference type="Pfam" id="PF00251">
    <property type="entry name" value="Glyco_hydro_32N"/>
    <property type="match status" value="1"/>
</dbReference>
<dbReference type="PANTHER" id="PTHR43101">
    <property type="entry name" value="BETA-FRUCTOSIDASE"/>
    <property type="match status" value="1"/>
</dbReference>
<comment type="caution">
    <text evidence="8">The sequence shown here is derived from an EMBL/GenBank/DDBJ whole genome shotgun (WGS) entry which is preliminary data.</text>
</comment>
<evidence type="ECO:0000256" key="5">
    <source>
        <dbReference type="RuleBase" id="RU362110"/>
    </source>
</evidence>
<proteinExistence type="inferred from homology"/>
<dbReference type="EC" id="3.2.1.26" evidence="2"/>
<gene>
    <name evidence="8" type="ORF">WJX72_001259</name>
</gene>
<dbReference type="SUPFAM" id="SSF75005">
    <property type="entry name" value="Arabinanase/levansucrase/invertase"/>
    <property type="match status" value="1"/>
</dbReference>
<dbReference type="Gene3D" id="2.60.120.560">
    <property type="entry name" value="Exo-inulinase, domain 1"/>
    <property type="match status" value="1"/>
</dbReference>
<evidence type="ECO:0000256" key="2">
    <source>
        <dbReference type="ARBA" id="ARBA00012758"/>
    </source>
</evidence>
<dbReference type="CDD" id="cd08996">
    <property type="entry name" value="GH32_FFase"/>
    <property type="match status" value="1"/>
</dbReference>
<keyword evidence="4 5" id="KW-0326">Glycosidase</keyword>
<dbReference type="SUPFAM" id="SSF49899">
    <property type="entry name" value="Concanavalin A-like lectins/glucanases"/>
    <property type="match status" value="1"/>
</dbReference>
<dbReference type="SMART" id="SM00640">
    <property type="entry name" value="Glyco_32"/>
    <property type="match status" value="1"/>
</dbReference>
<feature type="domain" description="Glycosyl hydrolase family 32 N-terminal" evidence="6">
    <location>
        <begin position="31"/>
        <end position="375"/>
    </location>
</feature>
<evidence type="ECO:0000259" key="7">
    <source>
        <dbReference type="Pfam" id="PF08244"/>
    </source>
</evidence>
<keyword evidence="3 5" id="KW-0378">Hydrolase</keyword>
<evidence type="ECO:0000313" key="8">
    <source>
        <dbReference type="EMBL" id="KAK9811292.1"/>
    </source>
</evidence>
<comment type="similarity">
    <text evidence="1 5">Belongs to the glycosyl hydrolase 32 family.</text>
</comment>
<evidence type="ECO:0000256" key="3">
    <source>
        <dbReference type="ARBA" id="ARBA00022801"/>
    </source>
</evidence>
<dbReference type="Pfam" id="PF08244">
    <property type="entry name" value="Glyco_hydro_32C"/>
    <property type="match status" value="1"/>
</dbReference>
<accession>A0AAW1PR91</accession>
<dbReference type="InterPro" id="IPR013320">
    <property type="entry name" value="ConA-like_dom_sf"/>
</dbReference>
<feature type="domain" description="Glycosyl hydrolase family 32 C-terminal" evidence="7">
    <location>
        <begin position="407"/>
        <end position="548"/>
    </location>
</feature>
<evidence type="ECO:0000259" key="6">
    <source>
        <dbReference type="Pfam" id="PF00251"/>
    </source>
</evidence>
<dbReference type="GO" id="GO:0005975">
    <property type="term" value="P:carbohydrate metabolic process"/>
    <property type="evidence" value="ECO:0007669"/>
    <property type="project" value="InterPro"/>
</dbReference>
<organism evidence="8 9">
    <name type="scientific">[Myrmecia] bisecta</name>
    <dbReference type="NCBI Taxonomy" id="41462"/>
    <lineage>
        <taxon>Eukaryota</taxon>
        <taxon>Viridiplantae</taxon>
        <taxon>Chlorophyta</taxon>
        <taxon>core chlorophytes</taxon>
        <taxon>Trebouxiophyceae</taxon>
        <taxon>Trebouxiales</taxon>
        <taxon>Trebouxiaceae</taxon>
        <taxon>Myrmecia</taxon>
    </lineage>
</organism>
<dbReference type="InterPro" id="IPR051214">
    <property type="entry name" value="GH32_Enzymes"/>
</dbReference>
<keyword evidence="9" id="KW-1185">Reference proteome</keyword>
<dbReference type="PANTHER" id="PTHR43101:SF1">
    <property type="entry name" value="BETA-FRUCTOSIDASE"/>
    <property type="match status" value="1"/>
</dbReference>
<dbReference type="AlphaFoldDB" id="A0AAW1PR91"/>
<evidence type="ECO:0000313" key="9">
    <source>
        <dbReference type="Proteomes" id="UP001489004"/>
    </source>
</evidence>
<reference evidence="8 9" key="1">
    <citation type="journal article" date="2024" name="Nat. Commun.">
        <title>Phylogenomics reveals the evolutionary origins of lichenization in chlorophyte algae.</title>
        <authorList>
            <person name="Puginier C."/>
            <person name="Libourel C."/>
            <person name="Otte J."/>
            <person name="Skaloud P."/>
            <person name="Haon M."/>
            <person name="Grisel S."/>
            <person name="Petersen M."/>
            <person name="Berrin J.G."/>
            <person name="Delaux P.M."/>
            <person name="Dal Grande F."/>
            <person name="Keller J."/>
        </authorList>
    </citation>
    <scope>NUCLEOTIDE SEQUENCE [LARGE SCALE GENOMIC DNA]</scope>
    <source>
        <strain evidence="8 9">SAG 2043</strain>
    </source>
</reference>
<name>A0AAW1PR91_9CHLO</name>
<dbReference type="InterPro" id="IPR023296">
    <property type="entry name" value="Glyco_hydro_beta-prop_sf"/>
</dbReference>
<evidence type="ECO:0000256" key="1">
    <source>
        <dbReference type="ARBA" id="ARBA00009902"/>
    </source>
</evidence>
<dbReference type="Gene3D" id="2.115.10.20">
    <property type="entry name" value="Glycosyl hydrolase domain, family 43"/>
    <property type="match status" value="1"/>
</dbReference>
<evidence type="ECO:0000256" key="4">
    <source>
        <dbReference type="ARBA" id="ARBA00023295"/>
    </source>
</evidence>
<sequence>MATLPTGQDVHVTSDGSAIEKTSDYERPIYHVMPPKGWLSDPNAPLYVNGRYHLFYQHLPDSVEWKFGICWGHACSTDLVHWQHLPPGIAPTKGGYDADGCFSGCGIVWEGVPYVLYTGVRLRHNPDIPALPDKEDDIGLPFVETQLCAAHADPRDPLLRRWIKDDCSHKVLPVPPKEMRPAARLKGWRDPFIFELPSRDNGGEFSMLLGNGTQEKGGCVLLYKAKDPIQDWRFAGVLCEVPEPSLGMMWECPMLLPLTQPPASFEEAQCAKPAEKFSHLLSLCPDAPINRPLYWLGNYKDDKFDMETADGPFPMDLGDVGYALNTLADPSGRTLLWSWLQEGAVRNTEYDKNYSGCMSVVRELYIQNNRLLQRPARELHALRVGCLMRDKDPQQLTADELLPVPDTRCPALDMELVMKRGSASASGVLVGCWPGAATSSAAILYNWETKELNVVFDTYSHSAKTGRVSVGDLEGQARTIGGPVQIEKDAIQLRILIDGSVVEVFTDAGVILTTRIYRGAPPAGETSSGLGFISVGGSVTLAEAEVWEMEDCWTNKPEFYKASQGLCTKAHVASAQSAVLKPWGTIDAGRCHACRGLHKHGECPVGMDGPSCSGAGM</sequence>
<dbReference type="GO" id="GO:0004564">
    <property type="term" value="F:beta-fructofuranosidase activity"/>
    <property type="evidence" value="ECO:0007669"/>
    <property type="project" value="UniProtKB-EC"/>
</dbReference>
<protein>
    <recommendedName>
        <fullName evidence="2">beta-fructofuranosidase</fullName>
        <ecNumber evidence="2">3.2.1.26</ecNumber>
    </recommendedName>
</protein>
<dbReference type="InterPro" id="IPR013189">
    <property type="entry name" value="Glyco_hydro_32_C"/>
</dbReference>
<dbReference type="EMBL" id="JALJOR010000009">
    <property type="protein sequence ID" value="KAK9811292.1"/>
    <property type="molecule type" value="Genomic_DNA"/>
</dbReference>
<dbReference type="InterPro" id="IPR001362">
    <property type="entry name" value="Glyco_hydro_32"/>
</dbReference>
<dbReference type="InterPro" id="IPR013148">
    <property type="entry name" value="Glyco_hydro_32_N"/>
</dbReference>
<dbReference type="Proteomes" id="UP001489004">
    <property type="component" value="Unassembled WGS sequence"/>
</dbReference>